<evidence type="ECO:0000313" key="3">
    <source>
        <dbReference type="Proteomes" id="UP001164693"/>
    </source>
</evidence>
<proteinExistence type="predicted"/>
<sequence>MTQDRSRAGQGRLVALSVLLAAALAVGGYALSRQSGSRVATGTPRTAARTEPLRPPGVVTAAITAAITEASTATATATGAAPAGSESAPSADGLPTDGGAPASSCPSAADAEIPAFIFVGALALEQAQDAQDCVYPGTVDPATTASLSGRAFQKPADDHSDTGASGTFTFTEVGGHGKLKVTTTKEADGKYYVTAATLG</sequence>
<organism evidence="2 3">
    <name type="scientific">Jatrophihabitans cynanchi</name>
    <dbReference type="NCBI Taxonomy" id="2944128"/>
    <lineage>
        <taxon>Bacteria</taxon>
        <taxon>Bacillati</taxon>
        <taxon>Actinomycetota</taxon>
        <taxon>Actinomycetes</taxon>
        <taxon>Jatrophihabitantales</taxon>
        <taxon>Jatrophihabitantaceae</taxon>
        <taxon>Jatrophihabitans</taxon>
    </lineage>
</organism>
<feature type="region of interest" description="Disordered" evidence="1">
    <location>
        <begin position="77"/>
        <end position="106"/>
    </location>
</feature>
<name>A0ABY7JWX6_9ACTN</name>
<accession>A0ABY7JWX6</accession>
<dbReference type="RefSeq" id="WP_269443591.1">
    <property type="nucleotide sequence ID" value="NZ_CP097463.1"/>
</dbReference>
<reference evidence="2" key="1">
    <citation type="submission" date="2022-05" db="EMBL/GenBank/DDBJ databases">
        <title>Jatrophihabitans sp. SB3-54 whole genome sequence.</title>
        <authorList>
            <person name="Suh M.K."/>
            <person name="Eom M.K."/>
            <person name="Kim J.S."/>
            <person name="Kim H.S."/>
            <person name="Do H.E."/>
            <person name="Shin Y.K."/>
            <person name="Lee J.-S."/>
        </authorList>
    </citation>
    <scope>NUCLEOTIDE SEQUENCE</scope>
    <source>
        <strain evidence="2">SB3-54</strain>
    </source>
</reference>
<dbReference type="EMBL" id="CP097463">
    <property type="protein sequence ID" value="WAX57056.1"/>
    <property type="molecule type" value="Genomic_DNA"/>
</dbReference>
<evidence type="ECO:0000256" key="1">
    <source>
        <dbReference type="SAM" id="MobiDB-lite"/>
    </source>
</evidence>
<evidence type="ECO:0000313" key="2">
    <source>
        <dbReference type="EMBL" id="WAX57056.1"/>
    </source>
</evidence>
<protein>
    <submittedName>
        <fullName evidence="2">Uncharacterized protein</fullName>
    </submittedName>
</protein>
<dbReference type="Proteomes" id="UP001164693">
    <property type="component" value="Chromosome"/>
</dbReference>
<keyword evidence="3" id="KW-1185">Reference proteome</keyword>
<gene>
    <name evidence="2" type="ORF">M6B22_21435</name>
</gene>